<evidence type="ECO:0000256" key="8">
    <source>
        <dbReference type="PIRSR" id="PIRSR037756-1"/>
    </source>
</evidence>
<dbReference type="InterPro" id="IPR035897">
    <property type="entry name" value="Toll_tir_struct_dom_sf"/>
</dbReference>
<dbReference type="Ensembl" id="ENSSSCT00000012318.6">
    <property type="protein sequence ID" value="ENSSSCP00000011996.4"/>
    <property type="gene ID" value="ENSSSCG00000011251.6"/>
</dbReference>
<dbReference type="PANTHER" id="PTHR15079">
    <property type="entry name" value="MYD88"/>
    <property type="match status" value="1"/>
</dbReference>
<reference evidence="12" key="2">
    <citation type="journal article" date="2020" name="Gigascience">
        <title>An improved pig reference genome sequence to enable pig genetics and genomics research.</title>
        <authorList>
            <person name="Warr A."/>
            <person name="Affara N."/>
            <person name="Aken B."/>
            <person name="Beiki H."/>
            <person name="Bickhart D.M."/>
            <person name="Billis K."/>
            <person name="Chow W."/>
            <person name="Eory L."/>
            <person name="Finlayson H.A."/>
            <person name="Flicek P."/>
            <person name="Giron C.G."/>
            <person name="Griffin D.K."/>
            <person name="Hall R."/>
            <person name="Hannum G."/>
            <person name="Hourlier T."/>
            <person name="Howe K."/>
            <person name="Hume D.A."/>
            <person name="Izuogu O."/>
            <person name="Kim K."/>
            <person name="Koren S."/>
            <person name="Liu H."/>
            <person name="Manchanda N."/>
            <person name="Martin F.J."/>
            <person name="Nonneman D.J."/>
            <person name="O'Connor R.E."/>
            <person name="Phillippy A.M."/>
            <person name="Rohrer G.A."/>
            <person name="Rosen B.D."/>
            <person name="Rund L.A."/>
            <person name="Sargent C.A."/>
            <person name="Schook L.B."/>
            <person name="Schroeder S.G."/>
            <person name="Schwartz A.S."/>
            <person name="Skinner B.M."/>
            <person name="Talbot R."/>
            <person name="Tseng E."/>
            <person name="Tuggle C.K."/>
            <person name="Watson M."/>
            <person name="Smith T.P.L."/>
            <person name="Archibald A.L."/>
        </authorList>
    </citation>
    <scope>NUCLEOTIDE SEQUENCE [LARGE SCALE GENOMIC DNA]</scope>
    <source>
        <strain evidence="12">Duroc</strain>
    </source>
</reference>
<reference evidence="13" key="1">
    <citation type="submission" date="2009-11" db="EMBL/GenBank/DDBJ databases">
        <authorList>
            <consortium name="Porcine genome sequencing project"/>
        </authorList>
    </citation>
    <scope>NUCLEOTIDE SEQUENCE [LARGE SCALE GENOMIC DNA]</scope>
    <source>
        <strain evidence="13">Duroc</strain>
    </source>
</reference>
<feature type="region of interest" description="Disordered" evidence="9">
    <location>
        <begin position="1"/>
        <end position="39"/>
    </location>
</feature>
<dbReference type="GO" id="GO:0050671">
    <property type="term" value="P:positive regulation of lymphocyte proliferation"/>
    <property type="evidence" value="ECO:0007669"/>
    <property type="project" value="Ensembl"/>
</dbReference>
<keyword evidence="13" id="KW-1185">Reference proteome</keyword>
<dbReference type="GO" id="GO:0043588">
    <property type="term" value="P:skin development"/>
    <property type="evidence" value="ECO:0007669"/>
    <property type="project" value="Ensembl"/>
</dbReference>
<dbReference type="GO" id="GO:0035591">
    <property type="term" value="F:signaling adaptor activity"/>
    <property type="evidence" value="ECO:0007669"/>
    <property type="project" value="Ensembl"/>
</dbReference>
<evidence type="ECO:0000256" key="4">
    <source>
        <dbReference type="ARBA" id="ARBA00022588"/>
    </source>
</evidence>
<dbReference type="Reactome" id="R-SSC-1810476">
    <property type="pathway name" value="RIP-mediated NFkB activation via ZBP1"/>
</dbReference>
<dbReference type="Reactome" id="R-SSC-3134963">
    <property type="pathway name" value="DEx/H-box helicases activate type I IFN and inflammatory cytokines production"/>
</dbReference>
<dbReference type="GO" id="GO:0038172">
    <property type="term" value="P:interleukin-33-mediated signaling pathway"/>
    <property type="evidence" value="ECO:0007669"/>
    <property type="project" value="Ensembl"/>
</dbReference>
<dbReference type="GO" id="GO:2000341">
    <property type="term" value="P:regulation of chemokine (C-X-C motif) ligand 2 production"/>
    <property type="evidence" value="ECO:0007669"/>
    <property type="project" value="Ensembl"/>
</dbReference>
<dbReference type="GO" id="GO:0038124">
    <property type="term" value="P:toll-like receptor TLR6:TLR2 signaling pathway"/>
    <property type="evidence" value="ECO:0007669"/>
    <property type="project" value="Ensembl"/>
</dbReference>
<dbReference type="GO" id="GO:0070944">
    <property type="term" value="P:neutrophil-mediated killing of bacterium"/>
    <property type="evidence" value="ECO:0007669"/>
    <property type="project" value="Ensembl"/>
</dbReference>
<dbReference type="GO" id="GO:0035325">
    <property type="term" value="F:Toll-like receptor binding"/>
    <property type="evidence" value="ECO:0000318"/>
    <property type="project" value="GO_Central"/>
</dbReference>
<sequence length="323" mass="36933">MGRRKHRPTRRLDSAEAPRRPAMAEGGSGAESAPPTPSMSSLPLAALNVRVRHRLSLFLNVRTQVAADWTGLAEEMNFEYLEIRRLETHPDPTRSLLDDWQGRPGASVGRLLELLAKLGRDDVLVELGPSIEEDCRKYILKQQQEAAEKPLQVDSVDSSIPWMSGITIRDDPLGQMPEHFDAFICYCPSDIQFVQEMIRQLEQTNYRLKLCVSDRDVLPGTCVWSIASELIEKRLARWPRDKCRRMVVVVSDDYLQSKECDFQTKFALSLSPGAHQKRLIPVKYKSMKKEFPSILRFITVCDYTNPCTKSWFWTRLARALSLP</sequence>
<dbReference type="GO" id="GO:0014004">
    <property type="term" value="P:microglia differentiation"/>
    <property type="evidence" value="ECO:0007669"/>
    <property type="project" value="Ensembl"/>
</dbReference>
<dbReference type="GO" id="GO:0032494">
    <property type="term" value="P:response to peptidoglycan"/>
    <property type="evidence" value="ECO:0007669"/>
    <property type="project" value="Ensembl"/>
</dbReference>
<dbReference type="Reactome" id="R-SSC-209543">
    <property type="pathway name" value="p75NTR recruits signalling complexes"/>
</dbReference>
<evidence type="ECO:0000256" key="9">
    <source>
        <dbReference type="SAM" id="MobiDB-lite"/>
    </source>
</evidence>
<evidence type="ECO:0000313" key="12">
    <source>
        <dbReference type="Ensembl" id="ENSSSCP00000011996.4"/>
    </source>
</evidence>
<dbReference type="ExpressionAtlas" id="A0A140TAK4">
    <property type="expression patterns" value="baseline and differential"/>
</dbReference>
<dbReference type="GO" id="GO:0070935">
    <property type="term" value="P:3'-UTR-mediated mRNA stabilization"/>
    <property type="evidence" value="ECO:0007669"/>
    <property type="project" value="Ensembl"/>
</dbReference>
<dbReference type="GO" id="GO:0008063">
    <property type="term" value="P:Toll signaling pathway"/>
    <property type="evidence" value="ECO:0000318"/>
    <property type="project" value="GO_Central"/>
</dbReference>
<dbReference type="GO" id="GO:0032722">
    <property type="term" value="P:positive regulation of chemokine production"/>
    <property type="evidence" value="ECO:0007669"/>
    <property type="project" value="Ensembl"/>
</dbReference>
<dbReference type="SMR" id="A0A140TAK4"/>
<dbReference type="Gene3D" id="1.10.533.10">
    <property type="entry name" value="Death Domain, Fas"/>
    <property type="match status" value="1"/>
</dbReference>
<dbReference type="GO" id="GO:2000338">
    <property type="term" value="P:regulation of chemokine (C-X-C motif) ligand 1 production"/>
    <property type="evidence" value="ECO:0007669"/>
    <property type="project" value="Ensembl"/>
</dbReference>
<dbReference type="GO" id="GO:0050830">
    <property type="term" value="P:defense response to Gram-positive bacterium"/>
    <property type="evidence" value="ECO:0000318"/>
    <property type="project" value="GO_Central"/>
</dbReference>
<dbReference type="FunFam" id="3.40.50.10140:FF:000005">
    <property type="entry name" value="Myeloid differentiation primary response protein MyD88"/>
    <property type="match status" value="1"/>
</dbReference>
<dbReference type="PROSITE" id="PS50104">
    <property type="entry name" value="TIR"/>
    <property type="match status" value="1"/>
</dbReference>
<dbReference type="GO" id="GO:0007254">
    <property type="term" value="P:JNK cascade"/>
    <property type="evidence" value="ECO:0007669"/>
    <property type="project" value="Ensembl"/>
</dbReference>
<comment type="function">
    <text evidence="7">Adapter protein involved in the Toll-like receptor and IL-1 receptor signaling pathway in the innate immune response.</text>
</comment>
<keyword evidence="5 7" id="KW-0391">Immunity</keyword>
<dbReference type="GO" id="GO:1900227">
    <property type="term" value="P:positive regulation of NLRP3 inflammasome complex assembly"/>
    <property type="evidence" value="ECO:0007669"/>
    <property type="project" value="Ensembl"/>
</dbReference>
<keyword evidence="4" id="KW-0399">Innate immunity</keyword>
<feature type="compositionally biased region" description="Basic and acidic residues" evidence="9">
    <location>
        <begin position="10"/>
        <end position="19"/>
    </location>
</feature>
<feature type="domain" description="TIR" evidence="11">
    <location>
        <begin position="178"/>
        <end position="320"/>
    </location>
</feature>
<dbReference type="Proteomes" id="UP000008227">
    <property type="component" value="Chromosome 13"/>
</dbReference>
<name>A0A140TAK4_PIG</name>
<dbReference type="GO" id="GO:0043123">
    <property type="term" value="P:positive regulation of canonical NF-kappaB signal transduction"/>
    <property type="evidence" value="ECO:0007669"/>
    <property type="project" value="Ensembl"/>
</dbReference>
<dbReference type="GO" id="GO:0032747">
    <property type="term" value="P:positive regulation of interleukin-23 production"/>
    <property type="evidence" value="ECO:0007669"/>
    <property type="project" value="Ensembl"/>
</dbReference>
<accession>A0A140TAK4</accession>
<dbReference type="GO" id="GO:0042802">
    <property type="term" value="F:identical protein binding"/>
    <property type="evidence" value="ECO:0007669"/>
    <property type="project" value="Ensembl"/>
</dbReference>
<dbReference type="PANTHER" id="PTHR15079:SF3">
    <property type="entry name" value="MYELOID DIFFERENTIATION PRIMARY RESPONSE PROTEIN MYD88"/>
    <property type="match status" value="1"/>
</dbReference>
<dbReference type="GO" id="GO:0032481">
    <property type="term" value="P:positive regulation of type I interferon production"/>
    <property type="evidence" value="ECO:0007669"/>
    <property type="project" value="Ensembl"/>
</dbReference>
<dbReference type="InterPro" id="IPR000488">
    <property type="entry name" value="Death_dom"/>
</dbReference>
<keyword evidence="6 7" id="KW-0395">Inflammatory response</keyword>
<dbReference type="GO" id="GO:0031663">
    <property type="term" value="P:lipopolysaccharide-mediated signaling pathway"/>
    <property type="evidence" value="ECO:0007669"/>
    <property type="project" value="Ensembl"/>
</dbReference>
<feature type="domain" description="Death" evidence="10">
    <location>
        <begin position="54"/>
        <end position="131"/>
    </location>
</feature>
<comment type="subunit">
    <text evidence="7">Homodimer. Also forms heterodimers with TIRAP. Binds to TLR2, TLR4, IRAK1, IRAK2 and IRAK4 via their respective TIR domains.</text>
</comment>
<dbReference type="GO" id="GO:1900017">
    <property type="term" value="P:positive regulation of cytokine production involved in inflammatory response"/>
    <property type="evidence" value="ECO:0007669"/>
    <property type="project" value="Ensembl"/>
</dbReference>
<dbReference type="GO" id="GO:0051607">
    <property type="term" value="P:defense response to virus"/>
    <property type="evidence" value="ECO:0007669"/>
    <property type="project" value="Ensembl"/>
</dbReference>
<reference evidence="12" key="3">
    <citation type="submission" date="2025-08" db="UniProtKB">
        <authorList>
            <consortium name="Ensembl"/>
        </authorList>
    </citation>
    <scope>IDENTIFICATION</scope>
</reference>
<dbReference type="GO" id="GO:0034146">
    <property type="term" value="P:toll-like receptor 5 signaling pathway"/>
    <property type="evidence" value="ECO:0007669"/>
    <property type="project" value="Ensembl"/>
</dbReference>
<dbReference type="GO" id="GO:0140052">
    <property type="term" value="P:cellular response to oxidised low-density lipoprotein particle stimulus"/>
    <property type="evidence" value="ECO:0007669"/>
    <property type="project" value="Ensembl"/>
</dbReference>
<dbReference type="GO" id="GO:0006909">
    <property type="term" value="P:phagocytosis"/>
    <property type="evidence" value="ECO:0007669"/>
    <property type="project" value="Ensembl"/>
</dbReference>
<dbReference type="GO" id="GO:0032740">
    <property type="term" value="P:positive regulation of interleukin-17 production"/>
    <property type="evidence" value="ECO:0007669"/>
    <property type="project" value="Ensembl"/>
</dbReference>
<dbReference type="GO" id="GO:0071260">
    <property type="term" value="P:cellular response to mechanical stimulus"/>
    <property type="evidence" value="ECO:0007669"/>
    <property type="project" value="Ensembl"/>
</dbReference>
<dbReference type="GO" id="GO:0005634">
    <property type="term" value="C:nucleus"/>
    <property type="evidence" value="ECO:0007669"/>
    <property type="project" value="Ensembl"/>
</dbReference>
<dbReference type="InterPro" id="IPR017281">
    <property type="entry name" value="Myelin_different_resp_MyD88"/>
</dbReference>
<dbReference type="Pfam" id="PF13676">
    <property type="entry name" value="TIR_2"/>
    <property type="match status" value="1"/>
</dbReference>
<dbReference type="Reactome" id="R-SSC-9020702">
    <property type="pathway name" value="Interleukin-1 signaling"/>
</dbReference>
<dbReference type="GO" id="GO:0016064">
    <property type="term" value="P:immunoglobulin mediated immune response"/>
    <property type="evidence" value="ECO:0007669"/>
    <property type="project" value="Ensembl"/>
</dbReference>
<dbReference type="GO" id="GO:0046330">
    <property type="term" value="P:positive regulation of JNK cascade"/>
    <property type="evidence" value="ECO:0007669"/>
    <property type="project" value="Ensembl"/>
</dbReference>
<dbReference type="GO" id="GO:0045087">
    <property type="term" value="P:innate immune response"/>
    <property type="evidence" value="ECO:0000318"/>
    <property type="project" value="GO_Central"/>
</dbReference>
<dbReference type="GO" id="GO:0010467">
    <property type="term" value="P:gene expression"/>
    <property type="evidence" value="ECO:0007669"/>
    <property type="project" value="Ensembl"/>
</dbReference>
<evidence type="ECO:0000259" key="11">
    <source>
        <dbReference type="PROSITE" id="PS50104"/>
    </source>
</evidence>
<evidence type="ECO:0000256" key="2">
    <source>
        <dbReference type="ARBA" id="ARBA00021472"/>
    </source>
</evidence>
<dbReference type="AlphaFoldDB" id="A0A140TAK4"/>
<dbReference type="InterPro" id="IPR000157">
    <property type="entry name" value="TIR_dom"/>
</dbReference>
<dbReference type="GO" id="GO:0032731">
    <property type="term" value="P:positive regulation of interleukin-1 beta production"/>
    <property type="evidence" value="ECO:0007669"/>
    <property type="project" value="Ensembl"/>
</dbReference>
<evidence type="ECO:0000256" key="1">
    <source>
        <dbReference type="ARBA" id="ARBA00004496"/>
    </source>
</evidence>
<dbReference type="GO" id="GO:0034143">
    <property type="term" value="P:regulation of toll-like receptor 4 signaling pathway"/>
    <property type="evidence" value="ECO:0007669"/>
    <property type="project" value="Ensembl"/>
</dbReference>
<gene>
    <name evidence="12" type="primary">MYD88</name>
</gene>
<dbReference type="GeneTree" id="ENSGT00510000048324"/>
<evidence type="ECO:0000256" key="6">
    <source>
        <dbReference type="ARBA" id="ARBA00023198"/>
    </source>
</evidence>
<dbReference type="GO" id="GO:0140674">
    <property type="term" value="F:ATP-dependent histone chaperone activity"/>
    <property type="evidence" value="ECO:0007669"/>
    <property type="project" value="Ensembl"/>
</dbReference>
<protein>
    <recommendedName>
        <fullName evidence="2 7">Myeloid differentiation primary response protein MyD88</fullName>
    </recommendedName>
</protein>
<dbReference type="GO" id="GO:0002238">
    <property type="term" value="P:response to molecule of fungal origin"/>
    <property type="evidence" value="ECO:0007669"/>
    <property type="project" value="Ensembl"/>
</dbReference>
<dbReference type="GO" id="GO:0060337">
    <property type="term" value="P:type I interferon-mediated signaling pathway"/>
    <property type="evidence" value="ECO:0007669"/>
    <property type="project" value="Ensembl"/>
</dbReference>
<dbReference type="GO" id="GO:0070976">
    <property type="term" value="F:TIR domain binding"/>
    <property type="evidence" value="ECO:0007669"/>
    <property type="project" value="Ensembl"/>
</dbReference>
<dbReference type="GO" id="GO:0005829">
    <property type="term" value="C:cytosol"/>
    <property type="evidence" value="ECO:0007669"/>
    <property type="project" value="Ensembl"/>
</dbReference>
<dbReference type="CDD" id="cd08312">
    <property type="entry name" value="Death_MyD88"/>
    <property type="match status" value="1"/>
</dbReference>
<feature type="modified residue" description="Phosphoserine" evidence="8">
    <location>
        <position position="271"/>
    </location>
</feature>
<dbReference type="Gene3D" id="3.40.50.10140">
    <property type="entry name" value="Toll/interleukin-1 receptor homology (TIR) domain"/>
    <property type="match status" value="1"/>
</dbReference>
<dbReference type="GO" id="GO:1902622">
    <property type="term" value="P:regulation of neutrophil migration"/>
    <property type="evidence" value="ECO:0007669"/>
    <property type="project" value="Ensembl"/>
</dbReference>
<dbReference type="SUPFAM" id="SSF47986">
    <property type="entry name" value="DEATH domain"/>
    <property type="match status" value="1"/>
</dbReference>
<dbReference type="SMART" id="SM00255">
    <property type="entry name" value="TIR"/>
    <property type="match status" value="1"/>
</dbReference>
<dbReference type="GO" id="GO:0005886">
    <property type="term" value="C:plasma membrane"/>
    <property type="evidence" value="ECO:0000318"/>
    <property type="project" value="GO_Central"/>
</dbReference>
<organism evidence="12 13">
    <name type="scientific">Sus scrofa</name>
    <name type="common">Pig</name>
    <dbReference type="NCBI Taxonomy" id="9823"/>
    <lineage>
        <taxon>Eukaryota</taxon>
        <taxon>Metazoa</taxon>
        <taxon>Chordata</taxon>
        <taxon>Craniata</taxon>
        <taxon>Vertebrata</taxon>
        <taxon>Euteleostomi</taxon>
        <taxon>Mammalia</taxon>
        <taxon>Eutheria</taxon>
        <taxon>Laurasiatheria</taxon>
        <taxon>Artiodactyla</taxon>
        <taxon>Suina</taxon>
        <taxon>Suidae</taxon>
        <taxon>Sus</taxon>
    </lineage>
</organism>
<dbReference type="GO" id="GO:0034142">
    <property type="term" value="P:toll-like receptor 4 signaling pathway"/>
    <property type="evidence" value="ECO:0000318"/>
    <property type="project" value="GO_Central"/>
</dbReference>
<dbReference type="GO" id="GO:0090557">
    <property type="term" value="P:establishment of endothelial intestinal barrier"/>
    <property type="evidence" value="ECO:0007669"/>
    <property type="project" value="Ensembl"/>
</dbReference>
<dbReference type="GlyGen" id="A0A140TAK4">
    <property type="glycosylation" value="1 site"/>
</dbReference>
<dbReference type="GO" id="GO:0031234">
    <property type="term" value="C:extrinsic component of cytoplasmic side of plasma membrane"/>
    <property type="evidence" value="ECO:0007669"/>
    <property type="project" value="Ensembl"/>
</dbReference>
<dbReference type="GO" id="GO:0005149">
    <property type="term" value="F:interleukin-1 receptor binding"/>
    <property type="evidence" value="ECO:0007669"/>
    <property type="project" value="Ensembl"/>
</dbReference>
<dbReference type="Pfam" id="PF00531">
    <property type="entry name" value="Death"/>
    <property type="match status" value="1"/>
</dbReference>
<dbReference type="Reactome" id="R-SSC-6811558">
    <property type="pathway name" value="PI5P, PP2A and IER3 Regulate PI3K/AKT Signaling"/>
</dbReference>
<evidence type="ECO:0000256" key="3">
    <source>
        <dbReference type="ARBA" id="ARBA00022490"/>
    </source>
</evidence>
<evidence type="ECO:0000256" key="7">
    <source>
        <dbReference type="PIRNR" id="PIRNR037756"/>
    </source>
</evidence>
<dbReference type="GO" id="GO:0009682">
    <property type="term" value="P:induced systemic resistance"/>
    <property type="evidence" value="ECO:0007669"/>
    <property type="project" value="Ensembl"/>
</dbReference>
<dbReference type="GO" id="GO:0038061">
    <property type="term" value="P:non-canonical NF-kappaB signal transduction"/>
    <property type="evidence" value="ECO:0007669"/>
    <property type="project" value="Ensembl"/>
</dbReference>
<dbReference type="PIRSF" id="PIRSF037756">
    <property type="entry name" value="MyD88"/>
    <property type="match status" value="1"/>
</dbReference>
<dbReference type="GO" id="GO:0002283">
    <property type="term" value="P:neutrophil activation involved in immune response"/>
    <property type="evidence" value="ECO:0007669"/>
    <property type="project" value="Ensembl"/>
</dbReference>
<evidence type="ECO:0000259" key="10">
    <source>
        <dbReference type="PROSITE" id="PS50017"/>
    </source>
</evidence>
<dbReference type="FunFam" id="1.10.533.10:FF:000029">
    <property type="entry name" value="Myeloid differentiation primary response protein MyD88"/>
    <property type="match status" value="1"/>
</dbReference>
<dbReference type="GO" id="GO:0032760">
    <property type="term" value="P:positive regulation of tumor necrosis factor production"/>
    <property type="evidence" value="ECO:0007669"/>
    <property type="project" value="Ensembl"/>
</dbReference>
<dbReference type="GO" id="GO:0070498">
    <property type="term" value="P:interleukin-1-mediated signaling pathway"/>
    <property type="evidence" value="ECO:0007669"/>
    <property type="project" value="Ensembl"/>
</dbReference>
<dbReference type="InterPro" id="IPR034249">
    <property type="entry name" value="MyD88_Death"/>
</dbReference>
<dbReference type="GO" id="GO:0060907">
    <property type="term" value="P:positive regulation of macrophage cytokine production"/>
    <property type="evidence" value="ECO:0007669"/>
    <property type="project" value="Ensembl"/>
</dbReference>
<dbReference type="GO" id="GO:0002269">
    <property type="term" value="P:leukocyte activation involved in inflammatory response"/>
    <property type="evidence" value="ECO:0007669"/>
    <property type="project" value="Ensembl"/>
</dbReference>
<proteinExistence type="predicted"/>
<dbReference type="GO" id="GO:0002755">
    <property type="term" value="P:MyD88-dependent toll-like receptor signaling pathway"/>
    <property type="evidence" value="ECO:0007669"/>
    <property type="project" value="Ensembl"/>
</dbReference>
<dbReference type="GO" id="GO:0032757">
    <property type="term" value="P:positive regulation of interleukin-8 production"/>
    <property type="evidence" value="ECO:0007669"/>
    <property type="project" value="Ensembl"/>
</dbReference>
<dbReference type="Reactome" id="R-SSC-1257604">
    <property type="pathway name" value="PIP3 activates AKT signaling"/>
</dbReference>
<evidence type="ECO:0000256" key="5">
    <source>
        <dbReference type="ARBA" id="ARBA00022859"/>
    </source>
</evidence>
<dbReference type="SMART" id="SM00005">
    <property type="entry name" value="DEATH"/>
    <property type="match status" value="1"/>
</dbReference>
<dbReference type="Bgee" id="ENSSSCG00000011251">
    <property type="expression patterns" value="Expressed in blood and 43 other cell types or tissues"/>
</dbReference>
<reference evidence="12" key="4">
    <citation type="submission" date="2025-09" db="UniProtKB">
        <authorList>
            <consortium name="Ensembl"/>
        </authorList>
    </citation>
    <scope>IDENTIFICATION</scope>
</reference>
<dbReference type="FunCoup" id="A0A140TAK4">
    <property type="interactions" value="918"/>
</dbReference>
<dbReference type="GO" id="GO:0032755">
    <property type="term" value="P:positive regulation of interleukin-6 production"/>
    <property type="evidence" value="ECO:0007669"/>
    <property type="project" value="Ensembl"/>
</dbReference>
<dbReference type="GO" id="GO:0006915">
    <property type="term" value="P:apoptotic process"/>
    <property type="evidence" value="ECO:0007669"/>
    <property type="project" value="Ensembl"/>
</dbReference>
<comment type="subcellular location">
    <subcellularLocation>
        <location evidence="1 7">Cytoplasm</location>
    </subcellularLocation>
</comment>
<dbReference type="GO" id="GO:0050727">
    <property type="term" value="P:regulation of inflammatory response"/>
    <property type="evidence" value="ECO:0007669"/>
    <property type="project" value="Ensembl"/>
</dbReference>
<dbReference type="SUPFAM" id="SSF52200">
    <property type="entry name" value="Toll/Interleukin receptor TIR domain"/>
    <property type="match status" value="1"/>
</dbReference>
<dbReference type="GO" id="GO:0045944">
    <property type="term" value="P:positive regulation of transcription by RNA polymerase II"/>
    <property type="evidence" value="ECO:0007669"/>
    <property type="project" value="Ensembl"/>
</dbReference>
<keyword evidence="3 7" id="KW-0963">Cytoplasm</keyword>
<dbReference type="GO" id="GO:0009986">
    <property type="term" value="C:cell surface"/>
    <property type="evidence" value="ECO:0007669"/>
    <property type="project" value="Ensembl"/>
</dbReference>
<dbReference type="InParanoid" id="A0A140TAK4"/>
<dbReference type="InterPro" id="IPR011029">
    <property type="entry name" value="DEATH-like_dom_sf"/>
</dbReference>
<dbReference type="GO" id="GO:0034158">
    <property type="term" value="P:toll-like receptor 8 signaling pathway"/>
    <property type="evidence" value="ECO:0007669"/>
    <property type="project" value="Ensembl"/>
</dbReference>
<dbReference type="PROSITE" id="PS50017">
    <property type="entry name" value="DEATH_DOMAIN"/>
    <property type="match status" value="1"/>
</dbReference>
<evidence type="ECO:0000313" key="13">
    <source>
        <dbReference type="Proteomes" id="UP000008227"/>
    </source>
</evidence>